<organism evidence="11">
    <name type="scientific">Drosophila persimilis</name>
    <name type="common">Fruit fly</name>
    <dbReference type="NCBI Taxonomy" id="7234"/>
    <lineage>
        <taxon>Eukaryota</taxon>
        <taxon>Metazoa</taxon>
        <taxon>Ecdysozoa</taxon>
        <taxon>Arthropoda</taxon>
        <taxon>Hexapoda</taxon>
        <taxon>Insecta</taxon>
        <taxon>Pterygota</taxon>
        <taxon>Neoptera</taxon>
        <taxon>Endopterygota</taxon>
        <taxon>Diptera</taxon>
        <taxon>Brachycera</taxon>
        <taxon>Muscomorpha</taxon>
        <taxon>Ephydroidea</taxon>
        <taxon>Drosophilidae</taxon>
        <taxon>Drosophila</taxon>
        <taxon>Sophophora</taxon>
    </lineage>
</organism>
<gene>
    <name evidence="10" type="primary">Dper\GL13031</name>
    <name evidence="10" type="ORF">Dper_GL13031</name>
</gene>
<feature type="domain" description="Ima1 N-terminal" evidence="9">
    <location>
        <begin position="38"/>
        <end position="174"/>
    </location>
</feature>
<comment type="subcellular location">
    <subcellularLocation>
        <location evidence="1">Nucleus inner membrane</location>
        <topology evidence="1">Multi-pass membrane protein</topology>
    </subcellularLocation>
</comment>
<evidence type="ECO:0000256" key="4">
    <source>
        <dbReference type="ARBA" id="ARBA00022989"/>
    </source>
</evidence>
<evidence type="ECO:0000256" key="7">
    <source>
        <dbReference type="SAM" id="MobiDB-lite"/>
    </source>
</evidence>
<evidence type="ECO:0000313" key="10">
    <source>
        <dbReference type="EMBL" id="EDW26474.1"/>
    </source>
</evidence>
<dbReference type="eggNOG" id="KOG4623">
    <property type="taxonomic scope" value="Eukaryota"/>
</dbReference>
<feature type="transmembrane region" description="Helical" evidence="8">
    <location>
        <begin position="6"/>
        <end position="23"/>
    </location>
</feature>
<feature type="transmembrane region" description="Helical" evidence="8">
    <location>
        <begin position="350"/>
        <end position="367"/>
    </location>
</feature>
<keyword evidence="11" id="KW-1185">Reference proteome</keyword>
<reference evidence="10 11" key="1">
    <citation type="journal article" date="2007" name="Nature">
        <title>Evolution of genes and genomes on the Drosophila phylogeny.</title>
        <authorList>
            <consortium name="Drosophila 12 Genomes Consortium"/>
            <person name="Clark A.G."/>
            <person name="Eisen M.B."/>
            <person name="Smith D.R."/>
            <person name="Bergman C.M."/>
            <person name="Oliver B."/>
            <person name="Markow T.A."/>
            <person name="Kaufman T.C."/>
            <person name="Kellis M."/>
            <person name="Gelbart W."/>
            <person name="Iyer V.N."/>
            <person name="Pollard D.A."/>
            <person name="Sackton T.B."/>
            <person name="Larracuente A.M."/>
            <person name="Singh N.D."/>
            <person name="Abad J.P."/>
            <person name="Abt D.N."/>
            <person name="Adryan B."/>
            <person name="Aguade M."/>
            <person name="Akashi H."/>
            <person name="Anderson W.W."/>
            <person name="Aquadro C.F."/>
            <person name="Ardell D.H."/>
            <person name="Arguello R."/>
            <person name="Artieri C.G."/>
            <person name="Barbash D.A."/>
            <person name="Barker D."/>
            <person name="Barsanti P."/>
            <person name="Batterham P."/>
            <person name="Batzoglou S."/>
            <person name="Begun D."/>
            <person name="Bhutkar A."/>
            <person name="Blanco E."/>
            <person name="Bosak S.A."/>
            <person name="Bradley R.K."/>
            <person name="Brand A.D."/>
            <person name="Brent M.R."/>
            <person name="Brooks A.N."/>
            <person name="Brown R.H."/>
            <person name="Butlin R.K."/>
            <person name="Caggese C."/>
            <person name="Calvi B.R."/>
            <person name="Bernardo de Carvalho A."/>
            <person name="Caspi A."/>
            <person name="Castrezana S."/>
            <person name="Celniker S.E."/>
            <person name="Chang J.L."/>
            <person name="Chapple C."/>
            <person name="Chatterji S."/>
            <person name="Chinwalla A."/>
            <person name="Civetta A."/>
            <person name="Clifton S.W."/>
            <person name="Comeron J.M."/>
            <person name="Costello J.C."/>
            <person name="Coyne J.A."/>
            <person name="Daub J."/>
            <person name="David R.G."/>
            <person name="Delcher A.L."/>
            <person name="Delehaunty K."/>
            <person name="Do C.B."/>
            <person name="Ebling H."/>
            <person name="Edwards K."/>
            <person name="Eickbush T."/>
            <person name="Evans J.D."/>
            <person name="Filipski A."/>
            <person name="Findeiss S."/>
            <person name="Freyhult E."/>
            <person name="Fulton L."/>
            <person name="Fulton R."/>
            <person name="Garcia A.C."/>
            <person name="Gardiner A."/>
            <person name="Garfield D.A."/>
            <person name="Garvin B.E."/>
            <person name="Gibson G."/>
            <person name="Gilbert D."/>
            <person name="Gnerre S."/>
            <person name="Godfrey J."/>
            <person name="Good R."/>
            <person name="Gotea V."/>
            <person name="Gravely B."/>
            <person name="Greenberg A.J."/>
            <person name="Griffiths-Jones S."/>
            <person name="Gross S."/>
            <person name="Guigo R."/>
            <person name="Gustafson E.A."/>
            <person name="Haerty W."/>
            <person name="Hahn M.W."/>
            <person name="Halligan D.L."/>
            <person name="Halpern A.L."/>
            <person name="Halter G.M."/>
            <person name="Han M.V."/>
            <person name="Heger A."/>
            <person name="Hillier L."/>
            <person name="Hinrichs A.S."/>
            <person name="Holmes I."/>
            <person name="Hoskins R.A."/>
            <person name="Hubisz M.J."/>
            <person name="Hultmark D."/>
            <person name="Huntley M.A."/>
            <person name="Jaffe D.B."/>
            <person name="Jagadeeshan S."/>
            <person name="Jeck W.R."/>
            <person name="Johnson J."/>
            <person name="Jones C.D."/>
            <person name="Jordan W.C."/>
            <person name="Karpen G.H."/>
            <person name="Kataoka E."/>
            <person name="Keightley P.D."/>
            <person name="Kheradpour P."/>
            <person name="Kirkness E.F."/>
            <person name="Koerich L.B."/>
            <person name="Kristiansen K."/>
            <person name="Kudrna D."/>
            <person name="Kulathinal R.J."/>
            <person name="Kumar S."/>
            <person name="Kwok R."/>
            <person name="Lander E."/>
            <person name="Langley C.H."/>
            <person name="Lapoint R."/>
            <person name="Lazzaro B.P."/>
            <person name="Lee S.J."/>
            <person name="Levesque L."/>
            <person name="Li R."/>
            <person name="Lin C.F."/>
            <person name="Lin M.F."/>
            <person name="Lindblad-Toh K."/>
            <person name="Llopart A."/>
            <person name="Long M."/>
            <person name="Low L."/>
            <person name="Lozovsky E."/>
            <person name="Lu J."/>
            <person name="Luo M."/>
            <person name="Machado C.A."/>
            <person name="Makalowski W."/>
            <person name="Marzo M."/>
            <person name="Matsuda M."/>
            <person name="Matzkin L."/>
            <person name="McAllister B."/>
            <person name="McBride C.S."/>
            <person name="McKernan B."/>
            <person name="McKernan K."/>
            <person name="Mendez-Lago M."/>
            <person name="Minx P."/>
            <person name="Mollenhauer M.U."/>
            <person name="Montooth K."/>
            <person name="Mount S.M."/>
            <person name="Mu X."/>
            <person name="Myers E."/>
            <person name="Negre B."/>
            <person name="Newfeld S."/>
            <person name="Nielsen R."/>
            <person name="Noor M.A."/>
            <person name="O'Grady P."/>
            <person name="Pachter L."/>
            <person name="Papaceit M."/>
            <person name="Parisi M.J."/>
            <person name="Parisi M."/>
            <person name="Parts L."/>
            <person name="Pedersen J.S."/>
            <person name="Pesole G."/>
            <person name="Phillippy A.M."/>
            <person name="Ponting C.P."/>
            <person name="Pop M."/>
            <person name="Porcelli D."/>
            <person name="Powell J.R."/>
            <person name="Prohaska S."/>
            <person name="Pruitt K."/>
            <person name="Puig M."/>
            <person name="Quesneville H."/>
            <person name="Ram K.R."/>
            <person name="Rand D."/>
            <person name="Rasmussen M.D."/>
            <person name="Reed L.K."/>
            <person name="Reenan R."/>
            <person name="Reily A."/>
            <person name="Remington K.A."/>
            <person name="Rieger T.T."/>
            <person name="Ritchie M.G."/>
            <person name="Robin C."/>
            <person name="Rogers Y.H."/>
            <person name="Rohde C."/>
            <person name="Rozas J."/>
            <person name="Rubenfield M.J."/>
            <person name="Ruiz A."/>
            <person name="Russo S."/>
            <person name="Salzberg S.L."/>
            <person name="Sanchez-Gracia A."/>
            <person name="Saranga D.J."/>
            <person name="Sato H."/>
            <person name="Schaeffer S.W."/>
            <person name="Schatz M.C."/>
            <person name="Schlenke T."/>
            <person name="Schwartz R."/>
            <person name="Segarra C."/>
            <person name="Singh R.S."/>
            <person name="Sirot L."/>
            <person name="Sirota M."/>
            <person name="Sisneros N.B."/>
            <person name="Smith C.D."/>
            <person name="Smith T.F."/>
            <person name="Spieth J."/>
            <person name="Stage D.E."/>
            <person name="Stark A."/>
            <person name="Stephan W."/>
            <person name="Strausberg R.L."/>
            <person name="Strempel S."/>
            <person name="Sturgill D."/>
            <person name="Sutton G."/>
            <person name="Sutton G.G."/>
            <person name="Tao W."/>
            <person name="Teichmann S."/>
            <person name="Tobari Y.N."/>
            <person name="Tomimura Y."/>
            <person name="Tsolas J.M."/>
            <person name="Valente V.L."/>
            <person name="Venter E."/>
            <person name="Venter J.C."/>
            <person name="Vicario S."/>
            <person name="Vieira F.G."/>
            <person name="Vilella A.J."/>
            <person name="Villasante A."/>
            <person name="Walenz B."/>
            <person name="Wang J."/>
            <person name="Wasserman M."/>
            <person name="Watts T."/>
            <person name="Wilson D."/>
            <person name="Wilson R.K."/>
            <person name="Wing R.A."/>
            <person name="Wolfner M.F."/>
            <person name="Wong A."/>
            <person name="Wong G.K."/>
            <person name="Wu C.I."/>
            <person name="Wu G."/>
            <person name="Yamamoto D."/>
            <person name="Yang H.P."/>
            <person name="Yang S.P."/>
            <person name="Yorke J.A."/>
            <person name="Yoshida K."/>
            <person name="Zdobnov E."/>
            <person name="Zhang P."/>
            <person name="Zhang Y."/>
            <person name="Zimin A.V."/>
            <person name="Baldwin J."/>
            <person name="Abdouelleil A."/>
            <person name="Abdulkadir J."/>
            <person name="Abebe A."/>
            <person name="Abera B."/>
            <person name="Abreu J."/>
            <person name="Acer S.C."/>
            <person name="Aftuck L."/>
            <person name="Alexander A."/>
            <person name="An P."/>
            <person name="Anderson E."/>
            <person name="Anderson S."/>
            <person name="Arachi H."/>
            <person name="Azer M."/>
            <person name="Bachantsang P."/>
            <person name="Barry A."/>
            <person name="Bayul T."/>
            <person name="Berlin A."/>
            <person name="Bessette D."/>
            <person name="Bloom T."/>
            <person name="Blye J."/>
            <person name="Boguslavskiy L."/>
            <person name="Bonnet C."/>
            <person name="Boukhgalter B."/>
            <person name="Bourzgui I."/>
            <person name="Brown A."/>
            <person name="Cahill P."/>
            <person name="Channer S."/>
            <person name="Cheshatsang Y."/>
            <person name="Chuda L."/>
            <person name="Citroen M."/>
            <person name="Collymore A."/>
            <person name="Cooke P."/>
            <person name="Costello M."/>
            <person name="D'Aco K."/>
            <person name="Daza R."/>
            <person name="De Haan G."/>
            <person name="DeGray S."/>
            <person name="DeMaso C."/>
            <person name="Dhargay N."/>
            <person name="Dooley K."/>
            <person name="Dooley E."/>
            <person name="Doricent M."/>
            <person name="Dorje P."/>
            <person name="Dorjee K."/>
            <person name="Dupes A."/>
            <person name="Elong R."/>
            <person name="Falk J."/>
            <person name="Farina A."/>
            <person name="Faro S."/>
            <person name="Ferguson D."/>
            <person name="Fisher S."/>
            <person name="Foley C.D."/>
            <person name="Franke A."/>
            <person name="Friedrich D."/>
            <person name="Gadbois L."/>
            <person name="Gearin G."/>
            <person name="Gearin C.R."/>
            <person name="Giannoukos G."/>
            <person name="Goode T."/>
            <person name="Graham J."/>
            <person name="Grandbois E."/>
            <person name="Grewal S."/>
            <person name="Gyaltsen K."/>
            <person name="Hafez N."/>
            <person name="Hagos B."/>
            <person name="Hall J."/>
            <person name="Henson C."/>
            <person name="Hollinger A."/>
            <person name="Honan T."/>
            <person name="Huard M.D."/>
            <person name="Hughes L."/>
            <person name="Hurhula B."/>
            <person name="Husby M.E."/>
            <person name="Kamat A."/>
            <person name="Kanga B."/>
            <person name="Kashin S."/>
            <person name="Khazanovich D."/>
            <person name="Kisner P."/>
            <person name="Lance K."/>
            <person name="Lara M."/>
            <person name="Lee W."/>
            <person name="Lennon N."/>
            <person name="Letendre F."/>
            <person name="LeVine R."/>
            <person name="Lipovsky A."/>
            <person name="Liu X."/>
            <person name="Liu J."/>
            <person name="Liu S."/>
            <person name="Lokyitsang T."/>
            <person name="Lokyitsang Y."/>
            <person name="Lubonja R."/>
            <person name="Lui A."/>
            <person name="MacDonald P."/>
            <person name="Magnisalis V."/>
            <person name="Maru K."/>
            <person name="Matthews C."/>
            <person name="McCusker W."/>
            <person name="McDonough S."/>
            <person name="Mehta T."/>
            <person name="Meldrim J."/>
            <person name="Meneus L."/>
            <person name="Mihai O."/>
            <person name="Mihalev A."/>
            <person name="Mihova T."/>
            <person name="Mittelman R."/>
            <person name="Mlenga V."/>
            <person name="Montmayeur A."/>
            <person name="Mulrain L."/>
            <person name="Navidi A."/>
            <person name="Naylor J."/>
            <person name="Negash T."/>
            <person name="Nguyen T."/>
            <person name="Nguyen N."/>
            <person name="Nicol R."/>
            <person name="Norbu C."/>
            <person name="Norbu N."/>
            <person name="Novod N."/>
            <person name="O'Neill B."/>
            <person name="Osman S."/>
            <person name="Markiewicz E."/>
            <person name="Oyono O.L."/>
            <person name="Patti C."/>
            <person name="Phunkhang P."/>
            <person name="Pierre F."/>
            <person name="Priest M."/>
            <person name="Raghuraman S."/>
            <person name="Rege F."/>
            <person name="Reyes R."/>
            <person name="Rise C."/>
            <person name="Rogov P."/>
            <person name="Ross K."/>
            <person name="Ryan E."/>
            <person name="Settipalli S."/>
            <person name="Shea T."/>
            <person name="Sherpa N."/>
            <person name="Shi L."/>
            <person name="Shih D."/>
            <person name="Sparrow T."/>
            <person name="Spaulding J."/>
            <person name="Stalker J."/>
            <person name="Stange-Thomann N."/>
            <person name="Stavropoulos S."/>
            <person name="Stone C."/>
            <person name="Strader C."/>
            <person name="Tesfaye S."/>
            <person name="Thomson T."/>
            <person name="Thoulutsang Y."/>
            <person name="Thoulutsang D."/>
            <person name="Topham K."/>
            <person name="Topping I."/>
            <person name="Tsamla T."/>
            <person name="Vassiliev H."/>
            <person name="Vo A."/>
            <person name="Wangchuk T."/>
            <person name="Wangdi T."/>
            <person name="Weiand M."/>
            <person name="Wilkinson J."/>
            <person name="Wilson A."/>
            <person name="Yadav S."/>
            <person name="Young G."/>
            <person name="Yu Q."/>
            <person name="Zembek L."/>
            <person name="Zhong D."/>
            <person name="Zimmer A."/>
            <person name="Zwirko Z."/>
            <person name="Jaffe D.B."/>
            <person name="Alvarez P."/>
            <person name="Brockman W."/>
            <person name="Butler J."/>
            <person name="Chin C."/>
            <person name="Gnerre S."/>
            <person name="Grabherr M."/>
            <person name="Kleber M."/>
            <person name="Mauceli E."/>
            <person name="MacCallum I."/>
        </authorList>
    </citation>
    <scope>NUCLEOTIDE SEQUENCE [LARGE SCALE GENOMIC DNA]</scope>
    <source>
        <strain evidence="11">MSH-3 / Tucson 14011-0111.49</strain>
    </source>
</reference>
<feature type="transmembrane region" description="Helical" evidence="8">
    <location>
        <begin position="373"/>
        <end position="390"/>
    </location>
</feature>
<protein>
    <submittedName>
        <fullName evidence="10">GL13031</fullName>
    </submittedName>
</protein>
<dbReference type="GO" id="GO:0005637">
    <property type="term" value="C:nuclear inner membrane"/>
    <property type="evidence" value="ECO:0007669"/>
    <property type="project" value="UniProtKB-SubCell"/>
</dbReference>
<feature type="compositionally biased region" description="Polar residues" evidence="7">
    <location>
        <begin position="607"/>
        <end position="626"/>
    </location>
</feature>
<feature type="compositionally biased region" description="Low complexity" evidence="7">
    <location>
        <begin position="589"/>
        <end position="606"/>
    </location>
</feature>
<dbReference type="AlphaFoldDB" id="B4GVI7"/>
<proteinExistence type="inferred from homology"/>
<evidence type="ECO:0000259" key="9">
    <source>
        <dbReference type="Pfam" id="PF09779"/>
    </source>
</evidence>
<evidence type="ECO:0000256" key="8">
    <source>
        <dbReference type="SAM" id="Phobius"/>
    </source>
</evidence>
<dbReference type="PhylomeDB" id="B4GVI7"/>
<dbReference type="STRING" id="7234.B4GVI7"/>
<dbReference type="Pfam" id="PF09779">
    <property type="entry name" value="Ima1_N"/>
    <property type="match status" value="1"/>
</dbReference>
<feature type="transmembrane region" description="Helical" evidence="8">
    <location>
        <begin position="223"/>
        <end position="243"/>
    </location>
</feature>
<name>B4GVI7_DROPE</name>
<dbReference type="EMBL" id="CH479192">
    <property type="protein sequence ID" value="EDW26474.1"/>
    <property type="molecule type" value="Genomic_DNA"/>
</dbReference>
<evidence type="ECO:0000256" key="1">
    <source>
        <dbReference type="ARBA" id="ARBA00004473"/>
    </source>
</evidence>
<comment type="similarity">
    <text evidence="2">Belongs to the TMEM201 family.</text>
</comment>
<evidence type="ECO:0000256" key="6">
    <source>
        <dbReference type="ARBA" id="ARBA00023242"/>
    </source>
</evidence>
<dbReference type="PANTHER" id="PTHR28646:SF1">
    <property type="entry name" value="TRANSMEMBRANE PROTEIN 201"/>
    <property type="match status" value="1"/>
</dbReference>
<accession>B4GVI7</accession>
<keyword evidence="5 8" id="KW-0472">Membrane</keyword>
<sequence>MLKLVLMITFPVLGILLVIRVIVKRLYENIRPRFDATVNCWFCNQNARVRYVERNRWTCPKCEQYNGFTKDGDYNRDMSLQRDTSGASSQKNTSTQETNICANSYYSGAIPSSAMNQSLNNGLCGQCNESQRLKIEKLAQFEPKNESRYDQELKVYKEQLEHQFRLCSSCERHVNKVLHEKKKMILSSKILNFLIKGAAVLKEPHFNRLASAQRQQRLQRYQLWMAILTAGNILCLLCSLPPATREQFHAFLGEHLGTTLFYLYSHVVALLRVTSAALGDMLEQRAVVARTKLLLYARTFGKLLLYSGGLSQQQLQQATFSSCFIGLYPYAMLALSFFHKVSNGLRLTRFTLILLMWSVFAMGTALLQPYIDGISFILLGSVMTLILLATNRANLLSQKSQEESASESFHRLCTDECITDEETFGMITEQLSTCSARSIGSPSSGITSLQQQTFLDNGSVRNLSLSRISPNSGITSLRRRGLAKRHGKSPTGPFDCLLDSPPGGLLLILHPLPLPTWNEPLQSTATDWYRLANLNGQTMHQMNGRSTQNLLMPSRLPVPQTERDVGAWVVTHSINPNAYDQCPKESQQKEQLQQQQQLSRTSSQSSGFESQTRPESQWNPTPTAANPLQFYAPSGAPSPGLSFAGPSAWDYPGQRTRREGVTLQPGDLLRNWVEGKGRAQLH</sequence>
<dbReference type="OrthoDB" id="5966927at2759"/>
<dbReference type="PANTHER" id="PTHR28646">
    <property type="entry name" value="TRANSMEMBRANE PROTEIN 201"/>
    <property type="match status" value="1"/>
</dbReference>
<dbReference type="InterPro" id="IPR018617">
    <property type="entry name" value="Ima1_N"/>
</dbReference>
<keyword evidence="6" id="KW-0539">Nucleus</keyword>
<dbReference type="GO" id="GO:0051015">
    <property type="term" value="F:actin filament binding"/>
    <property type="evidence" value="ECO:0007669"/>
    <property type="project" value="TreeGrafter"/>
</dbReference>
<dbReference type="GO" id="GO:0005521">
    <property type="term" value="F:lamin binding"/>
    <property type="evidence" value="ECO:0007669"/>
    <property type="project" value="TreeGrafter"/>
</dbReference>
<dbReference type="HOGENOM" id="CLU_398103_0_0_1"/>
<keyword evidence="4 8" id="KW-1133">Transmembrane helix</keyword>
<keyword evidence="3 8" id="KW-0812">Transmembrane</keyword>
<dbReference type="InterPro" id="IPR040041">
    <property type="entry name" value="TMEM201"/>
</dbReference>
<evidence type="ECO:0000256" key="5">
    <source>
        <dbReference type="ARBA" id="ARBA00023136"/>
    </source>
</evidence>
<evidence type="ECO:0000313" key="11">
    <source>
        <dbReference type="Proteomes" id="UP000008744"/>
    </source>
</evidence>
<feature type="transmembrane region" description="Helical" evidence="8">
    <location>
        <begin position="318"/>
        <end position="338"/>
    </location>
</feature>
<dbReference type="Proteomes" id="UP000008744">
    <property type="component" value="Unassembled WGS sequence"/>
</dbReference>
<dbReference type="GO" id="GO:0030473">
    <property type="term" value="P:nuclear migration along microtubule"/>
    <property type="evidence" value="ECO:0007669"/>
    <property type="project" value="TreeGrafter"/>
</dbReference>
<evidence type="ECO:0000256" key="3">
    <source>
        <dbReference type="ARBA" id="ARBA00022692"/>
    </source>
</evidence>
<evidence type="ECO:0000256" key="2">
    <source>
        <dbReference type="ARBA" id="ARBA00007600"/>
    </source>
</evidence>
<feature type="region of interest" description="Disordered" evidence="7">
    <location>
        <begin position="579"/>
        <end position="661"/>
    </location>
</feature>